<evidence type="ECO:0000313" key="2">
    <source>
        <dbReference type="Proteomes" id="UP000580250"/>
    </source>
</evidence>
<proteinExistence type="predicted"/>
<dbReference type="Proteomes" id="UP000580250">
    <property type="component" value="Unassembled WGS sequence"/>
</dbReference>
<dbReference type="AlphaFoldDB" id="A0A6V7WXU7"/>
<protein>
    <submittedName>
        <fullName evidence="1">Uncharacterized protein</fullName>
    </submittedName>
</protein>
<dbReference type="EMBL" id="CAJEWN010000904">
    <property type="protein sequence ID" value="CAD2191848.1"/>
    <property type="molecule type" value="Genomic_DNA"/>
</dbReference>
<comment type="caution">
    <text evidence="1">The sequence shown here is derived from an EMBL/GenBank/DDBJ whole genome shotgun (WGS) entry which is preliminary data.</text>
</comment>
<reference evidence="1 2" key="1">
    <citation type="submission" date="2020-08" db="EMBL/GenBank/DDBJ databases">
        <authorList>
            <person name="Koutsovoulos G."/>
            <person name="Danchin GJ E."/>
        </authorList>
    </citation>
    <scope>NUCLEOTIDE SEQUENCE [LARGE SCALE GENOMIC DNA]</scope>
</reference>
<name>A0A6V7WXU7_MELEN</name>
<evidence type="ECO:0000313" key="1">
    <source>
        <dbReference type="EMBL" id="CAD2191848.1"/>
    </source>
</evidence>
<sequence>MMSCFPRCFLFPYFSPPHILLFEYYLHKLYICNIAKLNVVCGTMTITAHSCFV</sequence>
<gene>
    <name evidence="1" type="ORF">MENT_LOCUS44706</name>
</gene>
<organism evidence="1 2">
    <name type="scientific">Meloidogyne enterolobii</name>
    <name type="common">Root-knot nematode worm</name>
    <name type="synonym">Meloidogyne mayaguensis</name>
    <dbReference type="NCBI Taxonomy" id="390850"/>
    <lineage>
        <taxon>Eukaryota</taxon>
        <taxon>Metazoa</taxon>
        <taxon>Ecdysozoa</taxon>
        <taxon>Nematoda</taxon>
        <taxon>Chromadorea</taxon>
        <taxon>Rhabditida</taxon>
        <taxon>Tylenchina</taxon>
        <taxon>Tylenchomorpha</taxon>
        <taxon>Tylenchoidea</taxon>
        <taxon>Meloidogynidae</taxon>
        <taxon>Meloidogyninae</taxon>
        <taxon>Meloidogyne</taxon>
    </lineage>
</organism>
<accession>A0A6V7WXU7</accession>